<dbReference type="Pfam" id="PF13702">
    <property type="entry name" value="Lysozyme_like"/>
    <property type="match status" value="1"/>
</dbReference>
<keyword evidence="5" id="KW-1185">Reference proteome</keyword>
<evidence type="ECO:0000313" key="4">
    <source>
        <dbReference type="EMBL" id="OTN77142.1"/>
    </source>
</evidence>
<dbReference type="Gene3D" id="1.10.530.10">
    <property type="match status" value="1"/>
</dbReference>
<dbReference type="CDD" id="cd16891">
    <property type="entry name" value="CwlT-like"/>
    <property type="match status" value="1"/>
</dbReference>
<proteinExistence type="predicted"/>
<feature type="transmembrane region" description="Helical" evidence="2">
    <location>
        <begin position="7"/>
        <end position="28"/>
    </location>
</feature>
<dbReference type="OrthoDB" id="1654978at2"/>
<dbReference type="Proteomes" id="UP000195043">
    <property type="component" value="Unassembled WGS sequence"/>
</dbReference>
<accession>A0A242A864</accession>
<dbReference type="EMBL" id="NGKU01000001">
    <property type="protein sequence ID" value="OTN77142.1"/>
    <property type="molecule type" value="Genomic_DNA"/>
</dbReference>
<dbReference type="AlphaFoldDB" id="A0A242A864"/>
<dbReference type="STRING" id="1834191.A5886_002222"/>
<reference evidence="4 5" key="1">
    <citation type="submission" date="2017-05" db="EMBL/GenBank/DDBJ databases">
        <title>The Genome Sequence of Enterococcus sp. 8G7_MSG3316.</title>
        <authorList>
            <consortium name="The Broad Institute Genomics Platform"/>
            <consortium name="The Broad Institute Genomic Center for Infectious Diseases"/>
            <person name="Earl A."/>
            <person name="Manson A."/>
            <person name="Schwartman J."/>
            <person name="Gilmore M."/>
            <person name="Abouelleil A."/>
            <person name="Cao P."/>
            <person name="Chapman S."/>
            <person name="Cusick C."/>
            <person name="Shea T."/>
            <person name="Young S."/>
            <person name="Neafsey D."/>
            <person name="Nusbaum C."/>
            <person name="Birren B."/>
        </authorList>
    </citation>
    <scope>NUCLEOTIDE SEQUENCE [LARGE SCALE GENOMIC DNA]</scope>
    <source>
        <strain evidence="4 5">8G7_MSG3316</strain>
    </source>
</reference>
<evidence type="ECO:0000256" key="2">
    <source>
        <dbReference type="SAM" id="Phobius"/>
    </source>
</evidence>
<protein>
    <recommendedName>
        <fullName evidence="3">CwlT-like lysozyme domain-containing protein</fullName>
    </recommendedName>
</protein>
<dbReference type="SUPFAM" id="SSF53955">
    <property type="entry name" value="Lysozyme-like"/>
    <property type="match status" value="1"/>
</dbReference>
<keyword evidence="2" id="KW-0812">Transmembrane</keyword>
<keyword evidence="2" id="KW-0472">Membrane</keyword>
<evidence type="ECO:0000256" key="1">
    <source>
        <dbReference type="ARBA" id="ARBA00004241"/>
    </source>
</evidence>
<dbReference type="InterPro" id="IPR047194">
    <property type="entry name" value="CwlT-like_lysozyme"/>
</dbReference>
<evidence type="ECO:0000259" key="3">
    <source>
        <dbReference type="Pfam" id="PF13702"/>
    </source>
</evidence>
<dbReference type="GO" id="GO:0009986">
    <property type="term" value="C:cell surface"/>
    <property type="evidence" value="ECO:0007669"/>
    <property type="project" value="UniProtKB-SubCell"/>
</dbReference>
<gene>
    <name evidence="4" type="ORF">A5886_002222</name>
</gene>
<organism evidence="4 5">
    <name type="scientific">Candidatus Enterococcus testudinis</name>
    <dbReference type="NCBI Taxonomy" id="1834191"/>
    <lineage>
        <taxon>Bacteria</taxon>
        <taxon>Bacillati</taxon>
        <taxon>Bacillota</taxon>
        <taxon>Bacilli</taxon>
        <taxon>Lactobacillales</taxon>
        <taxon>Enterococcaceae</taxon>
        <taxon>Enterococcus</taxon>
    </lineage>
</organism>
<name>A0A242A864_9ENTE</name>
<sequence length="209" mass="23431">MRKIRRFLKVIFTGILILVVCGALFWGYRNYTALKQVYTYESLITQEAADNDISAYSSLALAIMLTESKGQGDDPMQSSESVYGQQNQFDSPEDSITQGVAYLAELIEKADAQGCDLWTAVQAYNFGTDYIDYVAKNGGVNTLELAESYSKDVLSPLLGNEDQTTYRYWGIQSFFYNGGYLYHNGGNLFYADIVKMNQWKVTTTAGLFS</sequence>
<keyword evidence="2" id="KW-1133">Transmembrane helix</keyword>
<dbReference type="RefSeq" id="WP_086275203.1">
    <property type="nucleotide sequence ID" value="NZ_NGKU01000001.1"/>
</dbReference>
<comment type="caution">
    <text evidence="4">The sequence shown here is derived from an EMBL/GenBank/DDBJ whole genome shotgun (WGS) entry which is preliminary data.</text>
</comment>
<comment type="subcellular location">
    <subcellularLocation>
        <location evidence="1">Cell surface</location>
    </subcellularLocation>
</comment>
<dbReference type="InterPro" id="IPR023346">
    <property type="entry name" value="Lysozyme-like_dom_sf"/>
</dbReference>
<feature type="domain" description="CwlT-like lysozyme" evidence="3">
    <location>
        <begin position="35"/>
        <end position="197"/>
    </location>
</feature>
<evidence type="ECO:0000313" key="5">
    <source>
        <dbReference type="Proteomes" id="UP000195043"/>
    </source>
</evidence>